<dbReference type="AlphaFoldDB" id="A0ABD3HGZ3"/>
<feature type="region of interest" description="Disordered" evidence="1">
    <location>
        <begin position="1"/>
        <end position="56"/>
    </location>
</feature>
<dbReference type="Proteomes" id="UP001633002">
    <property type="component" value="Unassembled WGS sequence"/>
</dbReference>
<keyword evidence="3" id="KW-1185">Reference proteome</keyword>
<gene>
    <name evidence="2" type="ORF">R1sor_014933</name>
</gene>
<evidence type="ECO:0000256" key="1">
    <source>
        <dbReference type="SAM" id="MobiDB-lite"/>
    </source>
</evidence>
<feature type="compositionally biased region" description="Polar residues" evidence="1">
    <location>
        <begin position="92"/>
        <end position="104"/>
    </location>
</feature>
<comment type="caution">
    <text evidence="2">The sequence shown here is derived from an EMBL/GenBank/DDBJ whole genome shotgun (WGS) entry which is preliminary data.</text>
</comment>
<evidence type="ECO:0000313" key="3">
    <source>
        <dbReference type="Proteomes" id="UP001633002"/>
    </source>
</evidence>
<organism evidence="2 3">
    <name type="scientific">Riccia sorocarpa</name>
    <dbReference type="NCBI Taxonomy" id="122646"/>
    <lineage>
        <taxon>Eukaryota</taxon>
        <taxon>Viridiplantae</taxon>
        <taxon>Streptophyta</taxon>
        <taxon>Embryophyta</taxon>
        <taxon>Marchantiophyta</taxon>
        <taxon>Marchantiopsida</taxon>
        <taxon>Marchantiidae</taxon>
        <taxon>Marchantiales</taxon>
        <taxon>Ricciaceae</taxon>
        <taxon>Riccia</taxon>
    </lineage>
</organism>
<reference evidence="2 3" key="1">
    <citation type="submission" date="2024-09" db="EMBL/GenBank/DDBJ databases">
        <title>Chromosome-scale assembly of Riccia sorocarpa.</title>
        <authorList>
            <person name="Paukszto L."/>
        </authorList>
    </citation>
    <scope>NUCLEOTIDE SEQUENCE [LARGE SCALE GENOMIC DNA]</scope>
    <source>
        <strain evidence="2">LP-2024</strain>
        <tissue evidence="2">Aerial parts of the thallus</tissue>
    </source>
</reference>
<evidence type="ECO:0000313" key="2">
    <source>
        <dbReference type="EMBL" id="KAL3688624.1"/>
    </source>
</evidence>
<feature type="region of interest" description="Disordered" evidence="1">
    <location>
        <begin position="90"/>
        <end position="149"/>
    </location>
</feature>
<sequence>MAGRGSPYSPRRSAVQANSTEALPKFGAIEYATWGDASEPGKNNPPSRSSGGARRIDLFNGQCSSHLDPGELLIMTNEVYDGTLLSSKRIGSGSQAQRSPTQGDNRPPNSPNPWFQGAPSSQASLEARELARQRDPVQFSPSSTNPVLSPIQIPREIASLNRDPAPQEVEINSSNKCEAEEDTLSWAEIEEDTCKDEDDDDLFNMSEINSEKRAHKMYMEDRKWLKNMKKEVTSAFAQLQEYEGEPETEEVVVEHHFTAEEKVRIHSRKRCLEDCAVVLCTVDISPSRDAFIQWVYQEVENKSAVQAVHVKVLAPRH</sequence>
<protein>
    <submittedName>
        <fullName evidence="2">Uncharacterized protein</fullName>
    </submittedName>
</protein>
<name>A0ABD3HGZ3_9MARC</name>
<feature type="compositionally biased region" description="Basic and acidic residues" evidence="1">
    <location>
        <begin position="126"/>
        <end position="135"/>
    </location>
</feature>
<proteinExistence type="predicted"/>
<accession>A0ABD3HGZ3</accession>
<dbReference type="EMBL" id="JBJQOH010000004">
    <property type="protein sequence ID" value="KAL3688624.1"/>
    <property type="molecule type" value="Genomic_DNA"/>
</dbReference>